<gene>
    <name evidence="2" type="ORF">MCOR_23825</name>
</gene>
<keyword evidence="3" id="KW-1185">Reference proteome</keyword>
<dbReference type="Proteomes" id="UP000507470">
    <property type="component" value="Unassembled WGS sequence"/>
</dbReference>
<reference evidence="2 3" key="1">
    <citation type="submission" date="2020-06" db="EMBL/GenBank/DDBJ databases">
        <authorList>
            <person name="Li R."/>
            <person name="Bekaert M."/>
        </authorList>
    </citation>
    <scope>NUCLEOTIDE SEQUENCE [LARGE SCALE GENOMIC DNA]</scope>
    <source>
        <strain evidence="3">wild</strain>
    </source>
</reference>
<dbReference type="InterPro" id="IPR036036">
    <property type="entry name" value="SOCS_box-like_dom_sf"/>
</dbReference>
<dbReference type="Pfam" id="PF07525">
    <property type="entry name" value="SOCS_box"/>
    <property type="match status" value="1"/>
</dbReference>
<protein>
    <recommendedName>
        <fullName evidence="1">SOCS box domain-containing protein</fullName>
    </recommendedName>
</protein>
<sequence length="368" mass="43001">MDTTKIIDTTLLMCTGNELIRSEFDDHYFRIIHFKGPVRATVSVEHEQTIVKKYKLPERLRGQIFFEKPLCIGYSFPVYVFQYRLGVEWTSTDVMLMIFNSENETFHFVDCHVCTFDWWRHINPLKEPLECLISPDLDMFLFRCPMEASPRYCYVWYSISEQSMTEDRTYDSIIPDRDGVNLVFHPSYPCSVISLIHWNSNRSLVCLKHLYSKNMKRGYNVTNNKVRWYRQSDIKFPDIQCKSYHGNNSCKLIASRSKDVLAYCFITGDKNTNSIVNIIICSSKDMSPLLKDEKCLSQNVETIVPIFSLCDSELQIWNPNFSIKYSSFQVPRLNLMVICRAAILRTCSPSSIVDLPLPTTLQEYLKFT</sequence>
<dbReference type="PROSITE" id="PS50225">
    <property type="entry name" value="SOCS"/>
    <property type="match status" value="1"/>
</dbReference>
<name>A0A6J8C099_MYTCO</name>
<dbReference type="OrthoDB" id="6043477at2759"/>
<dbReference type="InterPro" id="IPR001496">
    <property type="entry name" value="SOCS_box"/>
</dbReference>
<dbReference type="AlphaFoldDB" id="A0A6J8C099"/>
<feature type="domain" description="SOCS box" evidence="1">
    <location>
        <begin position="334"/>
        <end position="368"/>
    </location>
</feature>
<evidence type="ECO:0000313" key="2">
    <source>
        <dbReference type="EMBL" id="CAC5388570.1"/>
    </source>
</evidence>
<dbReference type="EMBL" id="CACVKT020004189">
    <property type="protein sequence ID" value="CAC5388570.1"/>
    <property type="molecule type" value="Genomic_DNA"/>
</dbReference>
<dbReference type="SUPFAM" id="SSF158235">
    <property type="entry name" value="SOCS box-like"/>
    <property type="match status" value="1"/>
</dbReference>
<dbReference type="GO" id="GO:0035556">
    <property type="term" value="P:intracellular signal transduction"/>
    <property type="evidence" value="ECO:0007669"/>
    <property type="project" value="InterPro"/>
</dbReference>
<accession>A0A6J8C099</accession>
<proteinExistence type="predicted"/>
<evidence type="ECO:0000313" key="3">
    <source>
        <dbReference type="Proteomes" id="UP000507470"/>
    </source>
</evidence>
<evidence type="ECO:0000259" key="1">
    <source>
        <dbReference type="PROSITE" id="PS50225"/>
    </source>
</evidence>
<organism evidence="2 3">
    <name type="scientific">Mytilus coruscus</name>
    <name type="common">Sea mussel</name>
    <dbReference type="NCBI Taxonomy" id="42192"/>
    <lineage>
        <taxon>Eukaryota</taxon>
        <taxon>Metazoa</taxon>
        <taxon>Spiralia</taxon>
        <taxon>Lophotrochozoa</taxon>
        <taxon>Mollusca</taxon>
        <taxon>Bivalvia</taxon>
        <taxon>Autobranchia</taxon>
        <taxon>Pteriomorphia</taxon>
        <taxon>Mytilida</taxon>
        <taxon>Mytiloidea</taxon>
        <taxon>Mytilidae</taxon>
        <taxon>Mytilinae</taxon>
        <taxon>Mytilus</taxon>
    </lineage>
</organism>